<feature type="domain" description="FAD dependent oxidoreductase" evidence="1">
    <location>
        <begin position="15"/>
        <end position="295"/>
    </location>
</feature>
<name>A0A6J7QL41_9ZZZZ</name>
<dbReference type="AlphaFoldDB" id="A0A6J7QL41"/>
<dbReference type="InterPro" id="IPR036188">
    <property type="entry name" value="FAD/NAD-bd_sf"/>
</dbReference>
<reference evidence="2" key="1">
    <citation type="submission" date="2020-05" db="EMBL/GenBank/DDBJ databases">
        <authorList>
            <person name="Chiriac C."/>
            <person name="Salcher M."/>
            <person name="Ghai R."/>
            <person name="Kavagutti S V."/>
        </authorList>
    </citation>
    <scope>NUCLEOTIDE SEQUENCE</scope>
</reference>
<evidence type="ECO:0000259" key="1">
    <source>
        <dbReference type="Pfam" id="PF01266"/>
    </source>
</evidence>
<dbReference type="Pfam" id="PF01266">
    <property type="entry name" value="DAO"/>
    <property type="match status" value="1"/>
</dbReference>
<evidence type="ECO:0000313" key="2">
    <source>
        <dbReference type="EMBL" id="CAB5017685.1"/>
    </source>
</evidence>
<dbReference type="InterPro" id="IPR006076">
    <property type="entry name" value="FAD-dep_OxRdtase"/>
</dbReference>
<proteinExistence type="predicted"/>
<dbReference type="PANTHER" id="PTHR10668:SF103">
    <property type="entry name" value="PYRIDINE NUCLEOTIDE-DISULFIDE OXIDOREDUCTASE DOMAIN-CONTAINING PROTEIN 2"/>
    <property type="match status" value="1"/>
</dbReference>
<dbReference type="EMBL" id="CAFBPN010000026">
    <property type="protein sequence ID" value="CAB5017685.1"/>
    <property type="molecule type" value="Genomic_DNA"/>
</dbReference>
<dbReference type="GO" id="GO:0005829">
    <property type="term" value="C:cytosol"/>
    <property type="evidence" value="ECO:0007669"/>
    <property type="project" value="TreeGrafter"/>
</dbReference>
<organism evidence="2">
    <name type="scientific">freshwater metagenome</name>
    <dbReference type="NCBI Taxonomy" id="449393"/>
    <lineage>
        <taxon>unclassified sequences</taxon>
        <taxon>metagenomes</taxon>
        <taxon>ecological metagenomes</taxon>
    </lineage>
</organism>
<sequence>MMQQTTNKMPGDSYDAIVIGAGHNGLTTAAYLAKAGLATLLVEARHDVGGTAASDTFAGCSVNICNCDHLAVRTNPLIAELQLQQHGLEYINIDPVQINGSWHSDLWWPSFHDLDQTCDALSQVLPHEVKNYRRYVKDALPVISLILDNANDVPSRRKLIANTARRGGKGLSRLLQWSRSSAAEVLQSYFTSPEIIGPALVEGPTVWGVSPHTPHTGLGAITLAMRHAAQVGRPVGGSGALPKALLNAYESFGGHLLLSSPVSAILCEDQKLYGVELSDGRVIRSRAVISACNPHDTFVKWLHGAPSSADTFIERWRTTPQSQGYESKIDAIFHGDIQYKALQHDRYQNILARNEGCTFVIAPNTQELHDGHAMMANGEILEKPAFLVNTPTLTDSTLAPVGTNILSLEALFTPYNFVNGWETRDEPSRWLSLYDTLLTEPLTPRITEWRVKTPAHYETEFFLPQGHATSFAGGPMSIFLSQQPELSRYATPIKNLYITGAATFPGAGVWGSSGRNAAQVVLNNL</sequence>
<dbReference type="Gene3D" id="3.50.50.60">
    <property type="entry name" value="FAD/NAD(P)-binding domain"/>
    <property type="match status" value="2"/>
</dbReference>
<gene>
    <name evidence="2" type="ORF">UFOPK4098_00672</name>
</gene>
<dbReference type="PANTHER" id="PTHR10668">
    <property type="entry name" value="PHYTOENE DEHYDROGENASE"/>
    <property type="match status" value="1"/>
</dbReference>
<accession>A0A6J7QL41</accession>
<protein>
    <submittedName>
        <fullName evidence="2">Unannotated protein</fullName>
    </submittedName>
</protein>
<dbReference type="SUPFAM" id="SSF51905">
    <property type="entry name" value="FAD/NAD(P)-binding domain"/>
    <property type="match status" value="1"/>
</dbReference>